<comment type="caution">
    <text evidence="1">The sequence shown here is derived from an EMBL/GenBank/DDBJ whole genome shotgun (WGS) entry which is preliminary data.</text>
</comment>
<organism evidence="1 2">
    <name type="scientific">Sneathiella chinensis</name>
    <dbReference type="NCBI Taxonomy" id="349750"/>
    <lineage>
        <taxon>Bacteria</taxon>
        <taxon>Pseudomonadati</taxon>
        <taxon>Pseudomonadota</taxon>
        <taxon>Alphaproteobacteria</taxon>
        <taxon>Sneathiellales</taxon>
        <taxon>Sneathiellaceae</taxon>
        <taxon>Sneathiella</taxon>
    </lineage>
</organism>
<proteinExistence type="predicted"/>
<reference evidence="1" key="1">
    <citation type="journal article" date="2014" name="Int. J. Syst. Evol. Microbiol.">
        <title>Complete genome of a new Firmicutes species belonging to the dominant human colonic microbiota ('Ruminococcus bicirculans') reveals two chromosomes and a selective capacity to utilize plant glucans.</title>
        <authorList>
            <consortium name="NISC Comparative Sequencing Program"/>
            <person name="Wegmann U."/>
            <person name="Louis P."/>
            <person name="Goesmann A."/>
            <person name="Henrissat B."/>
            <person name="Duncan S.H."/>
            <person name="Flint H.J."/>
        </authorList>
    </citation>
    <scope>NUCLEOTIDE SEQUENCE</scope>
    <source>
        <strain evidence="1">NBRC 103408</strain>
    </source>
</reference>
<protein>
    <recommendedName>
        <fullName evidence="3">Alpha/beta hydrolase</fullName>
    </recommendedName>
</protein>
<keyword evidence="2" id="KW-1185">Reference proteome</keyword>
<dbReference type="EMBL" id="BSNF01000001">
    <property type="protein sequence ID" value="GLQ05108.1"/>
    <property type="molecule type" value="Genomic_DNA"/>
</dbReference>
<accession>A0ABQ5TZW2</accession>
<reference evidence="1" key="2">
    <citation type="submission" date="2023-01" db="EMBL/GenBank/DDBJ databases">
        <title>Draft genome sequence of Sneathiella chinensis strain NBRC 103408.</title>
        <authorList>
            <person name="Sun Q."/>
            <person name="Mori K."/>
        </authorList>
    </citation>
    <scope>NUCLEOTIDE SEQUENCE</scope>
    <source>
        <strain evidence="1">NBRC 103408</strain>
    </source>
</reference>
<dbReference type="Gene3D" id="3.40.50.1820">
    <property type="entry name" value="alpha/beta hydrolase"/>
    <property type="match status" value="1"/>
</dbReference>
<evidence type="ECO:0000313" key="1">
    <source>
        <dbReference type="EMBL" id="GLQ05108.1"/>
    </source>
</evidence>
<name>A0ABQ5TZW2_9PROT</name>
<evidence type="ECO:0000313" key="2">
    <source>
        <dbReference type="Proteomes" id="UP001161409"/>
    </source>
</evidence>
<dbReference type="SUPFAM" id="SSF53474">
    <property type="entry name" value="alpha/beta-Hydrolases"/>
    <property type="match status" value="1"/>
</dbReference>
<gene>
    <name evidence="1" type="ORF">GCM10007924_03290</name>
</gene>
<sequence>MLVGWVLAACAGVPSPEDRSAAMRAMAKAADWRVQAVSGGDFSLLVSYPAGLTSAQTLAVYVEGDGFAWVTSSSPSLDPTPITPMGLKLAVQDARPAVYLGRPCQYVRTGGSRDCGRKYWTSHRFAPEVVSATHTALDRLKAHFKVQQFELVGYSGGAAVAALVAARRTDVARLVTVAGNLDHATWTRDLRLSPLSGSLNPADAWQSLARLPQVHFVGGQDRVIGKKVAPAYLRRFPAGSDVRLIQKAAFDHACCWAENWPDLLQEVSR</sequence>
<dbReference type="Proteomes" id="UP001161409">
    <property type="component" value="Unassembled WGS sequence"/>
</dbReference>
<dbReference type="InterPro" id="IPR029058">
    <property type="entry name" value="AB_hydrolase_fold"/>
</dbReference>
<evidence type="ECO:0008006" key="3">
    <source>
        <dbReference type="Google" id="ProtNLM"/>
    </source>
</evidence>